<dbReference type="RefSeq" id="WP_067617283.1">
    <property type="nucleotide sequence ID" value="NZ_MAGO01000005.1"/>
</dbReference>
<dbReference type="InterPro" id="IPR015102">
    <property type="entry name" value="Tscrpt_reg_HTH_FeoC"/>
</dbReference>
<keyword evidence="3" id="KW-1185">Reference proteome</keyword>
<dbReference type="AlphaFoldDB" id="A0A1B9F5Z4"/>
<evidence type="ECO:0000313" key="3">
    <source>
        <dbReference type="Proteomes" id="UP000093080"/>
    </source>
</evidence>
<feature type="domain" description="Transcriptional regulator HTH-type FeoC" evidence="1">
    <location>
        <begin position="5"/>
        <end position="70"/>
    </location>
</feature>
<dbReference type="Gene3D" id="1.10.10.10">
    <property type="entry name" value="Winged helix-like DNA-binding domain superfamily/Winged helix DNA-binding domain"/>
    <property type="match status" value="1"/>
</dbReference>
<protein>
    <recommendedName>
        <fullName evidence="1">Transcriptional regulator HTH-type FeoC domain-containing protein</fullName>
    </recommendedName>
</protein>
<organism evidence="2 3">
    <name type="scientific">Dissulfuribacter thermophilus</name>
    <dbReference type="NCBI Taxonomy" id="1156395"/>
    <lineage>
        <taxon>Bacteria</taxon>
        <taxon>Pseudomonadati</taxon>
        <taxon>Thermodesulfobacteriota</taxon>
        <taxon>Dissulfuribacteria</taxon>
        <taxon>Dissulfuribacterales</taxon>
        <taxon>Dissulfuribacteraceae</taxon>
        <taxon>Dissulfuribacter</taxon>
    </lineage>
</organism>
<gene>
    <name evidence="2" type="ORF">DBT_1093</name>
</gene>
<dbReference type="Pfam" id="PF09012">
    <property type="entry name" value="FeoC"/>
    <property type="match status" value="1"/>
</dbReference>
<comment type="caution">
    <text evidence="2">The sequence shown here is derived from an EMBL/GenBank/DDBJ whole genome shotgun (WGS) entry which is preliminary data.</text>
</comment>
<dbReference type="Proteomes" id="UP000093080">
    <property type="component" value="Unassembled WGS sequence"/>
</dbReference>
<proteinExistence type="predicted"/>
<dbReference type="InterPro" id="IPR036388">
    <property type="entry name" value="WH-like_DNA-bd_sf"/>
</dbReference>
<name>A0A1B9F5Z4_9BACT</name>
<dbReference type="OrthoDB" id="467062at2"/>
<dbReference type="STRING" id="1156395.DBT_1093"/>
<reference evidence="2 3" key="1">
    <citation type="submission" date="2016-06" db="EMBL/GenBank/DDBJ databases">
        <title>Respiratory ammonification of nitrate coupled to the oxidation of elemental sulfur in deep-sea autotrophic thermophilic bacteria.</title>
        <authorList>
            <person name="Slobodkina G.B."/>
            <person name="Mardanov A.V."/>
            <person name="Ravin N.V."/>
            <person name="Frolova A.A."/>
            <person name="Viryasiv M.B."/>
            <person name="Chernyh N.A."/>
            <person name="Bonch-Osmolovskaya E.A."/>
            <person name="Slobodkin A.I."/>
        </authorList>
    </citation>
    <scope>NUCLEOTIDE SEQUENCE [LARGE SCALE GENOMIC DNA]</scope>
    <source>
        <strain evidence="2 3">S69</strain>
    </source>
</reference>
<dbReference type="InterPro" id="IPR036390">
    <property type="entry name" value="WH_DNA-bd_sf"/>
</dbReference>
<evidence type="ECO:0000259" key="1">
    <source>
        <dbReference type="Pfam" id="PF09012"/>
    </source>
</evidence>
<sequence>MDPIQLKNYLKKRKIAPLEDIVNHFKAEALVVELMCDLWIRKGKLVKYTQNLGCAKGCCKCASSKITLYEWVD</sequence>
<accession>A0A1B9F5Z4</accession>
<evidence type="ECO:0000313" key="2">
    <source>
        <dbReference type="EMBL" id="OCC15346.1"/>
    </source>
</evidence>
<dbReference type="SUPFAM" id="SSF46785">
    <property type="entry name" value="Winged helix' DNA-binding domain"/>
    <property type="match status" value="1"/>
</dbReference>
<dbReference type="EMBL" id="MAGO01000005">
    <property type="protein sequence ID" value="OCC15346.1"/>
    <property type="molecule type" value="Genomic_DNA"/>
</dbReference>